<dbReference type="Pfam" id="PF02702">
    <property type="entry name" value="KdpD"/>
    <property type="match status" value="1"/>
</dbReference>
<dbReference type="InterPro" id="IPR014729">
    <property type="entry name" value="Rossmann-like_a/b/a_fold"/>
</dbReference>
<evidence type="ECO:0000256" key="5">
    <source>
        <dbReference type="ARBA" id="ARBA00022679"/>
    </source>
</evidence>
<dbReference type="InterPro" id="IPR027417">
    <property type="entry name" value="P-loop_NTPase"/>
</dbReference>
<evidence type="ECO:0000313" key="17">
    <source>
        <dbReference type="Proteomes" id="UP000199309"/>
    </source>
</evidence>
<protein>
    <recommendedName>
        <fullName evidence="3">histidine kinase</fullName>
        <ecNumber evidence="3">2.7.13.3</ecNumber>
    </recommendedName>
</protein>
<keyword evidence="5" id="KW-0808">Transferase</keyword>
<comment type="catalytic activity">
    <reaction evidence="1">
        <text>ATP + protein L-histidine = ADP + protein N-phospho-L-histidine.</text>
        <dbReference type="EC" id="2.7.13.3"/>
    </reaction>
</comment>
<dbReference type="STRING" id="349095.SAMN05660299_02349"/>
<dbReference type="InterPro" id="IPR029016">
    <property type="entry name" value="GAF-like_dom_sf"/>
</dbReference>
<feature type="transmembrane region" description="Helical" evidence="14">
    <location>
        <begin position="479"/>
        <end position="497"/>
    </location>
</feature>
<dbReference type="SUPFAM" id="SSF52402">
    <property type="entry name" value="Adenine nucleotide alpha hydrolases-like"/>
    <property type="match status" value="1"/>
</dbReference>
<keyword evidence="12 14" id="KW-0472">Membrane</keyword>
<dbReference type="InterPro" id="IPR003594">
    <property type="entry name" value="HATPase_dom"/>
</dbReference>
<evidence type="ECO:0000256" key="6">
    <source>
        <dbReference type="ARBA" id="ARBA00022692"/>
    </source>
</evidence>
<dbReference type="CDD" id="cd00082">
    <property type="entry name" value="HisKA"/>
    <property type="match status" value="1"/>
</dbReference>
<dbReference type="CDD" id="cd00075">
    <property type="entry name" value="HATPase"/>
    <property type="match status" value="1"/>
</dbReference>
<evidence type="ECO:0000256" key="1">
    <source>
        <dbReference type="ARBA" id="ARBA00000085"/>
    </source>
</evidence>
<keyword evidence="7" id="KW-0547">Nucleotide-binding</keyword>
<dbReference type="Pfam" id="PF00512">
    <property type="entry name" value="HisKA"/>
    <property type="match status" value="1"/>
</dbReference>
<dbReference type="InterPro" id="IPR003661">
    <property type="entry name" value="HisK_dim/P_dom"/>
</dbReference>
<dbReference type="InterPro" id="IPR036890">
    <property type="entry name" value="HATPase_C_sf"/>
</dbReference>
<dbReference type="EC" id="2.7.13.3" evidence="3"/>
<dbReference type="InterPro" id="IPR005467">
    <property type="entry name" value="His_kinase_dom"/>
</dbReference>
<dbReference type="FunFam" id="3.40.50.300:FF:000483">
    <property type="entry name" value="Sensor histidine kinase KdpD"/>
    <property type="match status" value="1"/>
</dbReference>
<accession>A0A1G9ZLL0</accession>
<dbReference type="GO" id="GO:0005524">
    <property type="term" value="F:ATP binding"/>
    <property type="evidence" value="ECO:0007669"/>
    <property type="project" value="UniProtKB-KW"/>
</dbReference>
<dbReference type="Gene3D" id="1.10.287.130">
    <property type="match status" value="1"/>
</dbReference>
<name>A0A1G9ZLL0_9FIRM</name>
<dbReference type="CDD" id="cd01987">
    <property type="entry name" value="USP_KdpD-like"/>
    <property type="match status" value="1"/>
</dbReference>
<comment type="subcellular location">
    <subcellularLocation>
        <location evidence="2">Membrane</location>
        <topology evidence="2">Multi-pass membrane protein</topology>
    </subcellularLocation>
</comment>
<dbReference type="SUPFAM" id="SSF52540">
    <property type="entry name" value="P-loop containing nucleoside triphosphate hydrolases"/>
    <property type="match status" value="1"/>
</dbReference>
<feature type="transmembrane region" description="Helical" evidence="14">
    <location>
        <begin position="450"/>
        <end position="467"/>
    </location>
</feature>
<dbReference type="Gene3D" id="3.40.50.620">
    <property type="entry name" value="HUPs"/>
    <property type="match status" value="1"/>
</dbReference>
<feature type="domain" description="Histidine kinase" evidence="15">
    <location>
        <begin position="676"/>
        <end position="893"/>
    </location>
</feature>
<evidence type="ECO:0000256" key="3">
    <source>
        <dbReference type="ARBA" id="ARBA00012438"/>
    </source>
</evidence>
<keyword evidence="17" id="KW-1185">Reference proteome</keyword>
<gene>
    <name evidence="16" type="ORF">SAMN05660299_02349</name>
</gene>
<evidence type="ECO:0000259" key="15">
    <source>
        <dbReference type="PROSITE" id="PS50109"/>
    </source>
</evidence>
<keyword evidence="11" id="KW-0902">Two-component regulatory system</keyword>
<evidence type="ECO:0000256" key="10">
    <source>
        <dbReference type="ARBA" id="ARBA00022989"/>
    </source>
</evidence>
<keyword evidence="10 14" id="KW-1133">Transmembrane helix</keyword>
<dbReference type="GO" id="GO:0000155">
    <property type="term" value="F:phosphorelay sensor kinase activity"/>
    <property type="evidence" value="ECO:0007669"/>
    <property type="project" value="InterPro"/>
</dbReference>
<dbReference type="GO" id="GO:0005886">
    <property type="term" value="C:plasma membrane"/>
    <property type="evidence" value="ECO:0007669"/>
    <property type="project" value="TreeGrafter"/>
</dbReference>
<keyword evidence="8 16" id="KW-0418">Kinase</keyword>
<dbReference type="GO" id="GO:0042802">
    <property type="term" value="F:identical protein binding"/>
    <property type="evidence" value="ECO:0007669"/>
    <property type="project" value="UniProtKB-ARBA"/>
</dbReference>
<evidence type="ECO:0000313" key="16">
    <source>
        <dbReference type="EMBL" id="SDN22160.1"/>
    </source>
</evidence>
<keyword evidence="4" id="KW-0597">Phosphoprotein</keyword>
<dbReference type="SUPFAM" id="SSF55874">
    <property type="entry name" value="ATPase domain of HSP90 chaperone/DNA topoisomerase II/histidine kinase"/>
    <property type="match status" value="1"/>
</dbReference>
<dbReference type="FunFam" id="3.30.565.10:FF:000042">
    <property type="entry name" value="Two-component sensor histidine kinase KdpD"/>
    <property type="match status" value="1"/>
</dbReference>
<reference evidence="16 17" key="1">
    <citation type="submission" date="2016-10" db="EMBL/GenBank/DDBJ databases">
        <authorList>
            <person name="de Groot N.N."/>
        </authorList>
    </citation>
    <scope>NUCLEOTIDE SEQUENCE [LARGE SCALE GENOMIC DNA]</scope>
    <source>
        <strain evidence="16 17">DSM 16981</strain>
    </source>
</reference>
<proteinExistence type="predicted"/>
<dbReference type="InterPro" id="IPR038318">
    <property type="entry name" value="KdpD_sf"/>
</dbReference>
<dbReference type="InterPro" id="IPR025201">
    <property type="entry name" value="KdpD_TM"/>
</dbReference>
<dbReference type="PANTHER" id="PTHR45569">
    <property type="entry name" value="SENSOR PROTEIN KDPD"/>
    <property type="match status" value="1"/>
</dbReference>
<dbReference type="RefSeq" id="WP_091652160.1">
    <property type="nucleotide sequence ID" value="NZ_FNHQ01000031.1"/>
</dbReference>
<dbReference type="InterPro" id="IPR003852">
    <property type="entry name" value="Sig_transdc_His_kinase_KdpD_N"/>
</dbReference>
<keyword evidence="9" id="KW-0067">ATP-binding</keyword>
<dbReference type="InterPro" id="IPR004358">
    <property type="entry name" value="Sig_transdc_His_kin-like_C"/>
</dbReference>
<dbReference type="Gene3D" id="3.30.450.40">
    <property type="match status" value="1"/>
</dbReference>
<dbReference type="Pfam" id="PF13493">
    <property type="entry name" value="DUF4118"/>
    <property type="match status" value="1"/>
</dbReference>
<evidence type="ECO:0000256" key="7">
    <source>
        <dbReference type="ARBA" id="ARBA00022741"/>
    </source>
</evidence>
<dbReference type="InterPro" id="IPR036097">
    <property type="entry name" value="HisK_dim/P_sf"/>
</dbReference>
<keyword evidence="6 14" id="KW-0812">Transmembrane</keyword>
<feature type="transmembrane region" description="Helical" evidence="14">
    <location>
        <begin position="402"/>
        <end position="421"/>
    </location>
</feature>
<dbReference type="EMBL" id="FNHQ01000031">
    <property type="protein sequence ID" value="SDN22160.1"/>
    <property type="molecule type" value="Genomic_DNA"/>
</dbReference>
<dbReference type="SMART" id="SM00387">
    <property type="entry name" value="HATPase_c"/>
    <property type="match status" value="1"/>
</dbReference>
<dbReference type="GO" id="GO:0005737">
    <property type="term" value="C:cytoplasm"/>
    <property type="evidence" value="ECO:0007669"/>
    <property type="project" value="UniProtKB-ARBA"/>
</dbReference>
<sequence length="898" mass="100129">MQDARANPDELLKAIQKEHTNRYAGHLKIFFGYAAGVGKTYAMLKAAHAAKRRGMDVVVGYVEQHSRPETTALLRHLEILPVCKVAHQGIEIAEFDVSGALKRNPQLILVDELAHTNIENNRHKKRYQDIQELLRAGIDVYTTVNVQHIESLNDMVAAVTGIEVQERIPDSIFDDADQVELVDIEPADLIVRLREGKIYRENRIDSALHNFFTVQNLTALREIALRRCADRMNRLSESIRVQHNDQYFTDEHILVCLSSSPSNAKIIRTAARMAKAFHGGFTALYVETSKSTSMSAENQKRLCENTRLAEQLGASLETTYGDDIPFQIAEYAKLSGVSKIVVGRSNTRSHKLFPATALTDKLTSYVPNMDIYIIPDKMTENQHHWGTGEKTEKPPLRLSDSIITVSLLIVTSIISLLFYSFGVGENNIITVYLLGVLITAIVTSRQFYSILFAALSVLTFNYLFTAPRFTLEVYDSSDLFTFLIMFLAACISSNLAIRLKKQARQSTRNAYRTQVLFDTSQLLQCAENVQEIITVTTRQMAQLLGRTVVFYGVEGAQLTAPVIFPVGTEEQCLYSNANEEAVAAWVYKNNKRAGATTETLSSAACLYLAVRDRENVYGVVGIVMRHHPLEISEDSIVLSILGQCALTLASKQAALEKEKAALLAKNEQMRANLLRMISHDLRTPLTSISGNAAILLENGDTLIENKRKRLYADIYDDSLWLISLTENLLSVTKLKDGTMSIQLKPEIMDDVISEALEHIQRKRTVHTITVKPAEDIVLVKMDARLMVQVIVNIVDNAVKYTQKGAHIFISTRLENKKAIVEIADDGPGISDIDKPHVFDMFYTTGAKAADSRRGLGLGLALCKSIIEAHHGAISVENNKPQGALFRITLPAEEVTLHE</sequence>
<evidence type="ECO:0000256" key="4">
    <source>
        <dbReference type="ARBA" id="ARBA00022553"/>
    </source>
</evidence>
<evidence type="ECO:0000256" key="2">
    <source>
        <dbReference type="ARBA" id="ARBA00004141"/>
    </source>
</evidence>
<dbReference type="Pfam" id="PF02518">
    <property type="entry name" value="HATPase_c"/>
    <property type="match status" value="1"/>
</dbReference>
<evidence type="ECO:0000256" key="8">
    <source>
        <dbReference type="ARBA" id="ARBA00022777"/>
    </source>
</evidence>
<evidence type="ECO:0000256" key="14">
    <source>
        <dbReference type="SAM" id="Phobius"/>
    </source>
</evidence>
<dbReference type="PANTHER" id="PTHR45569:SF1">
    <property type="entry name" value="SENSOR PROTEIN KDPD"/>
    <property type="match status" value="1"/>
</dbReference>
<dbReference type="OrthoDB" id="9806130at2"/>
<evidence type="ECO:0000256" key="13">
    <source>
        <dbReference type="ARBA" id="ARBA00057300"/>
    </source>
</evidence>
<evidence type="ECO:0000256" key="11">
    <source>
        <dbReference type="ARBA" id="ARBA00023012"/>
    </source>
</evidence>
<dbReference type="InterPro" id="IPR052023">
    <property type="entry name" value="Histidine_kinase_KdpD"/>
</dbReference>
<dbReference type="AlphaFoldDB" id="A0A1G9ZLL0"/>
<organism evidence="16 17">
    <name type="scientific">Megasphaera paucivorans</name>
    <dbReference type="NCBI Taxonomy" id="349095"/>
    <lineage>
        <taxon>Bacteria</taxon>
        <taxon>Bacillati</taxon>
        <taxon>Bacillota</taxon>
        <taxon>Negativicutes</taxon>
        <taxon>Veillonellales</taxon>
        <taxon>Veillonellaceae</taxon>
        <taxon>Megasphaera</taxon>
    </lineage>
</organism>
<dbReference type="PROSITE" id="PS50109">
    <property type="entry name" value="HIS_KIN"/>
    <property type="match status" value="1"/>
</dbReference>
<dbReference type="SUPFAM" id="SSF47384">
    <property type="entry name" value="Homodimeric domain of signal transducing histidine kinase"/>
    <property type="match status" value="1"/>
</dbReference>
<dbReference type="Gene3D" id="3.40.50.300">
    <property type="entry name" value="P-loop containing nucleotide triphosphate hydrolases"/>
    <property type="match status" value="1"/>
</dbReference>
<dbReference type="Proteomes" id="UP000199309">
    <property type="component" value="Unassembled WGS sequence"/>
</dbReference>
<comment type="function">
    <text evidence="13">Member of the two-component regulatory system KdpD/KdpE involved in the regulation of the kdp operon. KdpD may function as a membrane-associated protein kinase that phosphorylates KdpE in response to environmental signals.</text>
</comment>
<dbReference type="PRINTS" id="PR00344">
    <property type="entry name" value="BCTRLSENSOR"/>
</dbReference>
<dbReference type="SMART" id="SM00388">
    <property type="entry name" value="HisKA"/>
    <property type="match status" value="1"/>
</dbReference>
<dbReference type="Gene3D" id="1.20.120.620">
    <property type="entry name" value="Backbone structure of the membrane domain of e. Coli histidine kinase receptor kdpd"/>
    <property type="match status" value="1"/>
</dbReference>
<evidence type="ECO:0000256" key="12">
    <source>
        <dbReference type="ARBA" id="ARBA00023136"/>
    </source>
</evidence>
<evidence type="ECO:0000256" key="9">
    <source>
        <dbReference type="ARBA" id="ARBA00022840"/>
    </source>
</evidence>
<dbReference type="Gene3D" id="3.30.565.10">
    <property type="entry name" value="Histidine kinase-like ATPase, C-terminal domain"/>
    <property type="match status" value="1"/>
</dbReference>